<proteinExistence type="predicted"/>
<feature type="signal peptide" evidence="1">
    <location>
        <begin position="1"/>
        <end position="18"/>
    </location>
</feature>
<dbReference type="NCBIfam" id="NF010458">
    <property type="entry name" value="PRK13883.1-5"/>
    <property type="match status" value="1"/>
</dbReference>
<reference evidence="3" key="1">
    <citation type="submission" date="2014-11" db="EMBL/GenBank/DDBJ databases">
        <title>Xylella fastidiosa Hib4 Genome Sequencing.</title>
        <authorList>
            <person name="Pierry P.M."/>
            <person name="da Silva A.M."/>
        </authorList>
    </citation>
    <scope>NUCLEOTIDE SEQUENCE [LARGE SCALE GENOMIC DNA]</scope>
    <source>
        <strain evidence="3">Hib4</strain>
    </source>
</reference>
<dbReference type="EMBL" id="CP009885">
    <property type="protein sequence ID" value="ALR06330.1"/>
    <property type="molecule type" value="Genomic_DNA"/>
</dbReference>
<keyword evidence="1" id="KW-0732">Signal</keyword>
<dbReference type="AlphaFoldDB" id="A0ABC8ACW0"/>
<evidence type="ECO:0000313" key="2">
    <source>
        <dbReference type="EMBL" id="ALR06330.1"/>
    </source>
</evidence>
<evidence type="ECO:0000256" key="1">
    <source>
        <dbReference type="SAM" id="SignalP"/>
    </source>
</evidence>
<dbReference type="PROSITE" id="PS51257">
    <property type="entry name" value="PROKAR_LIPOPROTEIN"/>
    <property type="match status" value="1"/>
</dbReference>
<dbReference type="KEGG" id="xfh:XFHB_05150"/>
<sequence>MRKFMMSVVMLAALTSCATQNMHGNYAAVSIEANKTMADVTVAQLVALYPPAHTRLDLQQTITDPYGAALLSALRKKGYSVSEYNPQPQAVPAKSAATAALVTANPTPGLPLSYVVDSPESMNLYRITVQIGVQSISRAFVVATNGNLYPAGAWVRKE</sequence>
<accession>A0ABC8ACW0</accession>
<gene>
    <name evidence="2" type="ORF">XFHB_05150</name>
</gene>
<protein>
    <submittedName>
        <fullName evidence="2">Conjugal transfer protein TrbH</fullName>
    </submittedName>
</protein>
<dbReference type="RefSeq" id="WP_088577953.1">
    <property type="nucleotide sequence ID" value="NZ_CP009885.1"/>
</dbReference>
<dbReference type="Proteomes" id="UP000196980">
    <property type="component" value="Chromosome"/>
</dbReference>
<evidence type="ECO:0000313" key="3">
    <source>
        <dbReference type="Proteomes" id="UP000196980"/>
    </source>
</evidence>
<organism evidence="2 3">
    <name type="scientific">Xylella fastidiosa</name>
    <dbReference type="NCBI Taxonomy" id="2371"/>
    <lineage>
        <taxon>Bacteria</taxon>
        <taxon>Pseudomonadati</taxon>
        <taxon>Pseudomonadota</taxon>
        <taxon>Gammaproteobacteria</taxon>
        <taxon>Lysobacterales</taxon>
        <taxon>Lysobacteraceae</taxon>
        <taxon>Xylella</taxon>
    </lineage>
</organism>
<feature type="chain" id="PRO_5044855252" evidence="1">
    <location>
        <begin position="19"/>
        <end position="158"/>
    </location>
</feature>
<name>A0ABC8ACW0_XYLFS</name>
<dbReference type="Pfam" id="PF07283">
    <property type="entry name" value="TrbH"/>
    <property type="match status" value="1"/>
</dbReference>
<dbReference type="InterPro" id="IPR010837">
    <property type="entry name" value="Conjugal_tfr_TrbH"/>
</dbReference>